<feature type="compositionally biased region" description="Basic and acidic residues" evidence="1">
    <location>
        <begin position="1"/>
        <end position="31"/>
    </location>
</feature>
<accession>E6MJZ4</accession>
<dbReference type="EMBL" id="AEQN01000033">
    <property type="protein sequence ID" value="EFV00513.1"/>
    <property type="molecule type" value="Genomic_DNA"/>
</dbReference>
<feature type="region of interest" description="Disordered" evidence="1">
    <location>
        <begin position="1"/>
        <end position="105"/>
    </location>
</feature>
<protein>
    <submittedName>
        <fullName evidence="2">Uncharacterized protein</fullName>
    </submittedName>
</protein>
<dbReference type="HOGENOM" id="CLU_2234177_0_0_9"/>
<gene>
    <name evidence="2" type="ORF">HMP0721_2329</name>
</gene>
<keyword evidence="3" id="KW-1185">Reference proteome</keyword>
<organism evidence="2 3">
    <name type="scientific">Pseudoramibacter alactolyticus ATCC 23263</name>
    <dbReference type="NCBI Taxonomy" id="887929"/>
    <lineage>
        <taxon>Bacteria</taxon>
        <taxon>Bacillati</taxon>
        <taxon>Bacillota</taxon>
        <taxon>Clostridia</taxon>
        <taxon>Eubacteriales</taxon>
        <taxon>Eubacteriaceae</taxon>
        <taxon>Pseudoramibacter</taxon>
    </lineage>
</organism>
<comment type="caution">
    <text evidence="2">The sequence shown here is derived from an EMBL/GenBank/DDBJ whole genome shotgun (WGS) entry which is preliminary data.</text>
</comment>
<reference evidence="2 3" key="1">
    <citation type="submission" date="2010-12" db="EMBL/GenBank/DDBJ databases">
        <authorList>
            <person name="Muzny D."/>
            <person name="Qin X."/>
            <person name="Deng J."/>
            <person name="Jiang H."/>
            <person name="Liu Y."/>
            <person name="Qu J."/>
            <person name="Song X.-Z."/>
            <person name="Zhang L."/>
            <person name="Thornton R."/>
            <person name="Coyle M."/>
            <person name="Francisco L."/>
            <person name="Jackson L."/>
            <person name="Javaid M."/>
            <person name="Korchina V."/>
            <person name="Kovar C."/>
            <person name="Mata R."/>
            <person name="Mathew T."/>
            <person name="Ngo R."/>
            <person name="Nguyen L."/>
            <person name="Nguyen N."/>
            <person name="Okwuonu G."/>
            <person name="Ongeri F."/>
            <person name="Pham C."/>
            <person name="Simmons D."/>
            <person name="Wilczek-Boney K."/>
            <person name="Hale W."/>
            <person name="Jakkamsetti A."/>
            <person name="Pham P."/>
            <person name="Ruth R."/>
            <person name="San Lucas F."/>
            <person name="Warren J."/>
            <person name="Zhang J."/>
            <person name="Zhao Z."/>
            <person name="Zhou C."/>
            <person name="Zhu D."/>
            <person name="Lee S."/>
            <person name="Bess C."/>
            <person name="Blankenburg K."/>
            <person name="Forbes L."/>
            <person name="Fu Q."/>
            <person name="Gubbala S."/>
            <person name="Hirani K."/>
            <person name="Jayaseelan J.C."/>
            <person name="Lara F."/>
            <person name="Munidasa M."/>
            <person name="Palculict T."/>
            <person name="Patil S."/>
            <person name="Pu L.-L."/>
            <person name="Saada N."/>
            <person name="Tang L."/>
            <person name="Weissenberger G."/>
            <person name="Zhu Y."/>
            <person name="Hemphill L."/>
            <person name="Shang Y."/>
            <person name="Youmans B."/>
            <person name="Ayvaz T."/>
            <person name="Ross M."/>
            <person name="Santibanez J."/>
            <person name="Aqrawi P."/>
            <person name="Gross S."/>
            <person name="Joshi V."/>
            <person name="Fowler G."/>
            <person name="Nazareth L."/>
            <person name="Reid J."/>
            <person name="Worley K."/>
            <person name="Petrosino J."/>
            <person name="Highlander S."/>
            <person name="Gibbs R."/>
        </authorList>
    </citation>
    <scope>NUCLEOTIDE SEQUENCE [LARGE SCALE GENOMIC DNA]</scope>
    <source>
        <strain evidence="2 3">ATCC 23263</strain>
    </source>
</reference>
<dbReference type="AlphaFoldDB" id="E6MJZ4"/>
<name>E6MJZ4_9FIRM</name>
<proteinExistence type="predicted"/>
<feature type="compositionally biased region" description="Basic residues" evidence="1">
    <location>
        <begin position="92"/>
        <end position="105"/>
    </location>
</feature>
<feature type="compositionally biased region" description="Basic and acidic residues" evidence="1">
    <location>
        <begin position="51"/>
        <end position="89"/>
    </location>
</feature>
<dbReference type="STRING" id="887929.HMP0721_2329"/>
<dbReference type="Proteomes" id="UP000004754">
    <property type="component" value="Unassembled WGS sequence"/>
</dbReference>
<evidence type="ECO:0000256" key="1">
    <source>
        <dbReference type="SAM" id="MobiDB-lite"/>
    </source>
</evidence>
<evidence type="ECO:0000313" key="2">
    <source>
        <dbReference type="EMBL" id="EFV00513.1"/>
    </source>
</evidence>
<sequence>MISTIHENKEGIVMRNQNERKDQKDSLEKRVTATSDGAARQAAEANPSAKMPERFGRGAAEEQKCEEATTPAERFEHGSENPKSDEAPKTKGVTKPRRFGRGPKS</sequence>
<evidence type="ECO:0000313" key="3">
    <source>
        <dbReference type="Proteomes" id="UP000004754"/>
    </source>
</evidence>